<dbReference type="OrthoDB" id="333176at2759"/>
<evidence type="ECO:0000313" key="3">
    <source>
        <dbReference type="EMBL" id="KAH3859316.1"/>
    </source>
</evidence>
<protein>
    <recommendedName>
        <fullName evidence="2">CCD97-like C-terminal domain-containing protein</fullName>
    </recommendedName>
</protein>
<dbReference type="InterPro" id="IPR040233">
    <property type="entry name" value="CCD97-like_C"/>
</dbReference>
<organism evidence="3 4">
    <name type="scientific">Dreissena polymorpha</name>
    <name type="common">Zebra mussel</name>
    <name type="synonym">Mytilus polymorpha</name>
    <dbReference type="NCBI Taxonomy" id="45954"/>
    <lineage>
        <taxon>Eukaryota</taxon>
        <taxon>Metazoa</taxon>
        <taxon>Spiralia</taxon>
        <taxon>Lophotrochozoa</taxon>
        <taxon>Mollusca</taxon>
        <taxon>Bivalvia</taxon>
        <taxon>Autobranchia</taxon>
        <taxon>Heteroconchia</taxon>
        <taxon>Euheterodonta</taxon>
        <taxon>Imparidentia</taxon>
        <taxon>Neoheterodontei</taxon>
        <taxon>Myida</taxon>
        <taxon>Dreissenoidea</taxon>
        <taxon>Dreissenidae</taxon>
        <taxon>Dreissena</taxon>
    </lineage>
</organism>
<dbReference type="Proteomes" id="UP000828390">
    <property type="component" value="Unassembled WGS sequence"/>
</dbReference>
<evidence type="ECO:0000313" key="4">
    <source>
        <dbReference type="Proteomes" id="UP000828390"/>
    </source>
</evidence>
<feature type="region of interest" description="Disordered" evidence="1">
    <location>
        <begin position="1"/>
        <end position="26"/>
    </location>
</feature>
<proteinExistence type="predicted"/>
<evidence type="ECO:0000259" key="2">
    <source>
        <dbReference type="Pfam" id="PF09747"/>
    </source>
</evidence>
<name>A0A9D4LMC8_DREPO</name>
<accession>A0A9D4LMC8</accession>
<dbReference type="EMBL" id="JAIWYP010000003">
    <property type="protein sequence ID" value="KAH3859316.1"/>
    <property type="molecule type" value="Genomic_DNA"/>
</dbReference>
<feature type="region of interest" description="Disordered" evidence="1">
    <location>
        <begin position="228"/>
        <end position="269"/>
    </location>
</feature>
<dbReference type="PANTHER" id="PTHR31840">
    <property type="entry name" value="COILED-COIL DOMAIN-CONTAINING PROTEIN 97"/>
    <property type="match status" value="1"/>
</dbReference>
<feature type="compositionally biased region" description="Basic and acidic residues" evidence="1">
    <location>
        <begin position="260"/>
        <end position="269"/>
    </location>
</feature>
<dbReference type="InterPro" id="IPR018613">
    <property type="entry name" value="Ccdc97-like"/>
</dbReference>
<sequence length="333" mass="38968">MDECSSNEEVDAQRETNCGPTSEEFKNNHCVETLGNAEYVTHMSLANEPAKESRPLINPAIRVNMLARVAVSSAHFKHQQIGEPDLTLQEKIEIAQNVLDSNKVLFLSKFSNFLELEDLEFFQDSRHVYEIDFYVKQVMKSKNKGIQRNRVKNRRYEAMKELISQGDYFSEDEMKFREPYLYDQMVGQYLTDDEIQAKVDKSDLTFSNILLKHIDILNENVRFEHSKDVEEGQMEEHESDEEENENEEANMEDEDEEMEDGKPKIPEVQRQALREEFLTLMQEKFLRGDDKSFDYSKVDNNEAYDDLRTLNADAEEKYFEDEDAESVHSDTNS</sequence>
<reference evidence="3" key="2">
    <citation type="submission" date="2020-11" db="EMBL/GenBank/DDBJ databases">
        <authorList>
            <person name="McCartney M.A."/>
            <person name="Auch B."/>
            <person name="Kono T."/>
            <person name="Mallez S."/>
            <person name="Becker A."/>
            <person name="Gohl D.M."/>
            <person name="Silverstein K.A.T."/>
            <person name="Koren S."/>
            <person name="Bechman K.B."/>
            <person name="Herman A."/>
            <person name="Abrahante J.E."/>
            <person name="Garbe J."/>
        </authorList>
    </citation>
    <scope>NUCLEOTIDE SEQUENCE</scope>
    <source>
        <strain evidence="3">Duluth1</strain>
        <tissue evidence="3">Whole animal</tissue>
    </source>
</reference>
<gene>
    <name evidence="3" type="ORF">DPMN_102034</name>
</gene>
<comment type="caution">
    <text evidence="3">The sequence shown here is derived from an EMBL/GenBank/DDBJ whole genome shotgun (WGS) entry which is preliminary data.</text>
</comment>
<feature type="domain" description="CCD97-like C-terminal" evidence="2">
    <location>
        <begin position="153"/>
        <end position="322"/>
    </location>
</feature>
<evidence type="ECO:0000256" key="1">
    <source>
        <dbReference type="SAM" id="MobiDB-lite"/>
    </source>
</evidence>
<feature type="compositionally biased region" description="Acidic residues" evidence="1">
    <location>
        <begin position="237"/>
        <end position="259"/>
    </location>
</feature>
<dbReference type="AlphaFoldDB" id="A0A9D4LMC8"/>
<reference evidence="3" key="1">
    <citation type="journal article" date="2019" name="bioRxiv">
        <title>The Genome of the Zebra Mussel, Dreissena polymorpha: A Resource for Invasive Species Research.</title>
        <authorList>
            <person name="McCartney M.A."/>
            <person name="Auch B."/>
            <person name="Kono T."/>
            <person name="Mallez S."/>
            <person name="Zhang Y."/>
            <person name="Obille A."/>
            <person name="Becker A."/>
            <person name="Abrahante J.E."/>
            <person name="Garbe J."/>
            <person name="Badalamenti J.P."/>
            <person name="Herman A."/>
            <person name="Mangelson H."/>
            <person name="Liachko I."/>
            <person name="Sullivan S."/>
            <person name="Sone E.D."/>
            <person name="Koren S."/>
            <person name="Silverstein K.A.T."/>
            <person name="Beckman K.B."/>
            <person name="Gohl D.M."/>
        </authorList>
    </citation>
    <scope>NUCLEOTIDE SEQUENCE</scope>
    <source>
        <strain evidence="3">Duluth1</strain>
        <tissue evidence="3">Whole animal</tissue>
    </source>
</reference>
<feature type="compositionally biased region" description="Acidic residues" evidence="1">
    <location>
        <begin position="1"/>
        <end position="10"/>
    </location>
</feature>
<dbReference type="Pfam" id="PF09747">
    <property type="entry name" value="CCD97-like_C"/>
    <property type="match status" value="1"/>
</dbReference>
<dbReference type="PANTHER" id="PTHR31840:SF1">
    <property type="entry name" value="COILED-COIL DOMAIN-CONTAINING PROTEIN 97"/>
    <property type="match status" value="1"/>
</dbReference>
<keyword evidence="4" id="KW-1185">Reference proteome</keyword>